<feature type="binding site" evidence="7">
    <location>
        <position position="188"/>
    </location>
    <ligand>
        <name>ATP</name>
        <dbReference type="ChEBI" id="CHEBI:30616"/>
    </ligand>
</feature>
<dbReference type="GO" id="GO:0004618">
    <property type="term" value="F:phosphoglycerate kinase activity"/>
    <property type="evidence" value="ECO:0007669"/>
    <property type="project" value="UniProtKB-EC"/>
</dbReference>
<comment type="catalytic activity">
    <reaction evidence="1 8">
        <text>(2R)-3-phosphoglycerate + ATP = (2R)-3-phospho-glyceroyl phosphate + ADP</text>
        <dbReference type="Rhea" id="RHEA:14801"/>
        <dbReference type="ChEBI" id="CHEBI:30616"/>
        <dbReference type="ChEBI" id="CHEBI:57604"/>
        <dbReference type="ChEBI" id="CHEBI:58272"/>
        <dbReference type="ChEBI" id="CHEBI:456216"/>
        <dbReference type="EC" id="2.7.2.3"/>
    </reaction>
</comment>
<reference evidence="9 10" key="1">
    <citation type="journal article" date="2015" name="Nature">
        <title>rRNA introns, odd ribosomes, and small enigmatic genomes across a large radiation of phyla.</title>
        <authorList>
            <person name="Brown C.T."/>
            <person name="Hug L.A."/>
            <person name="Thomas B.C."/>
            <person name="Sharon I."/>
            <person name="Castelle C.J."/>
            <person name="Singh A."/>
            <person name="Wilkins M.J."/>
            <person name="Williams K.H."/>
            <person name="Banfield J.F."/>
        </authorList>
    </citation>
    <scope>NUCLEOTIDE SEQUENCE [LARGE SCALE GENOMIC DNA]</scope>
</reference>
<keyword evidence="5 8" id="KW-0418">Kinase</keyword>
<evidence type="ECO:0000313" key="9">
    <source>
        <dbReference type="EMBL" id="KKQ37819.1"/>
    </source>
</evidence>
<evidence type="ECO:0000256" key="4">
    <source>
        <dbReference type="ARBA" id="ARBA00022741"/>
    </source>
</evidence>
<dbReference type="EMBL" id="LBTI01000008">
    <property type="protein sequence ID" value="KKQ37819.1"/>
    <property type="molecule type" value="Genomic_DNA"/>
</dbReference>
<dbReference type="SUPFAM" id="SSF53748">
    <property type="entry name" value="Phosphoglycerate kinase"/>
    <property type="match status" value="1"/>
</dbReference>
<organism evidence="9 10">
    <name type="scientific">Candidatus Woesebacteria bacterium GW2011_GWA1_37_7</name>
    <dbReference type="NCBI Taxonomy" id="1618545"/>
    <lineage>
        <taxon>Bacteria</taxon>
        <taxon>Candidatus Woeseibacteriota</taxon>
    </lineage>
</organism>
<dbReference type="InterPro" id="IPR036043">
    <property type="entry name" value="Phosphoglycerate_kinase_sf"/>
</dbReference>
<dbReference type="GO" id="GO:0043531">
    <property type="term" value="F:ADP binding"/>
    <property type="evidence" value="ECO:0007669"/>
    <property type="project" value="TreeGrafter"/>
</dbReference>
<dbReference type="GO" id="GO:0006096">
    <property type="term" value="P:glycolytic process"/>
    <property type="evidence" value="ECO:0007669"/>
    <property type="project" value="InterPro"/>
</dbReference>
<dbReference type="PIRSF" id="PIRSF000724">
    <property type="entry name" value="Pgk"/>
    <property type="match status" value="1"/>
</dbReference>
<evidence type="ECO:0000256" key="3">
    <source>
        <dbReference type="ARBA" id="ARBA00022679"/>
    </source>
</evidence>
<comment type="caution">
    <text evidence="9">The sequence shown here is derived from an EMBL/GenBank/DDBJ whole genome shotgun (WGS) entry which is preliminary data.</text>
</comment>
<keyword evidence="6 7" id="KW-0067">ATP-binding</keyword>
<feature type="binding site" evidence="7">
    <location>
        <position position="262"/>
    </location>
    <ligand>
        <name>ATP</name>
        <dbReference type="ChEBI" id="CHEBI:30616"/>
    </ligand>
</feature>
<evidence type="ECO:0000256" key="7">
    <source>
        <dbReference type="PIRSR" id="PIRSR000724-2"/>
    </source>
</evidence>
<dbReference type="InterPro" id="IPR015824">
    <property type="entry name" value="Phosphoglycerate_kinase_N"/>
</dbReference>
<keyword evidence="3 8" id="KW-0808">Transferase</keyword>
<dbReference type="Pfam" id="PF00162">
    <property type="entry name" value="PGK"/>
    <property type="match status" value="2"/>
</dbReference>
<dbReference type="PANTHER" id="PTHR11406:SF23">
    <property type="entry name" value="PHOSPHOGLYCERATE KINASE 1, CHLOROPLASTIC-RELATED"/>
    <property type="match status" value="1"/>
</dbReference>
<evidence type="ECO:0000256" key="2">
    <source>
        <dbReference type="ARBA" id="ARBA00013061"/>
    </source>
</evidence>
<name>A0A0G0JM31_9BACT</name>
<gene>
    <name evidence="9" type="ORF">US53_C0008G0010</name>
</gene>
<accession>A0A0G0JM31</accession>
<sequence length="332" mass="36495">MINLPKLANADISGKKVLVRMDLDVDEDFSRIDFAKDTLKYLIQNNAKIIVLGHKGRPEGSISSSLSLRYLLEPLEKTVEKKVIFVENFKTYDFSQGEVFLLENLRFDSREESNDTDFTHELASLGDFYVNEAFAVCHREHASIVGLPKVLPHAAGLRLGKEIEILSAVLENPKRPIVAVISGVKEDKMDRIASIVDKVDKVLVGGRLPLYYGDDNPNPDKLILARLLPDKEDITIHSIEVFIKEIGRAKTIIVAGVPGKYEDEGHRQGTKAVFEAVANSSAFKILGGGDAEAAITLLGLNDKFDWISVGGGAMLEFLAKGTLPGIEVLVQV</sequence>
<evidence type="ECO:0000256" key="5">
    <source>
        <dbReference type="ARBA" id="ARBA00022777"/>
    </source>
</evidence>
<dbReference type="GO" id="GO:0005524">
    <property type="term" value="F:ATP binding"/>
    <property type="evidence" value="ECO:0007669"/>
    <property type="project" value="UniProtKB-KW"/>
</dbReference>
<dbReference type="PANTHER" id="PTHR11406">
    <property type="entry name" value="PHOSPHOGLYCERATE KINASE"/>
    <property type="match status" value="1"/>
</dbReference>
<proteinExistence type="inferred from homology"/>
<dbReference type="EC" id="2.7.2.3" evidence="2 8"/>
<dbReference type="Proteomes" id="UP000034591">
    <property type="component" value="Unassembled WGS sequence"/>
</dbReference>
<comment type="similarity">
    <text evidence="8">Belongs to the phosphoglycerate kinase family.</text>
</comment>
<dbReference type="InterPro" id="IPR001576">
    <property type="entry name" value="Phosphoglycerate_kinase"/>
</dbReference>
<evidence type="ECO:0000313" key="10">
    <source>
        <dbReference type="Proteomes" id="UP000034591"/>
    </source>
</evidence>
<evidence type="ECO:0000256" key="1">
    <source>
        <dbReference type="ARBA" id="ARBA00000642"/>
    </source>
</evidence>
<keyword evidence="4" id="KW-0547">Nucleotide-binding</keyword>
<dbReference type="GO" id="GO:0006094">
    <property type="term" value="P:gluconeogenesis"/>
    <property type="evidence" value="ECO:0007669"/>
    <property type="project" value="TreeGrafter"/>
</dbReference>
<evidence type="ECO:0000256" key="6">
    <source>
        <dbReference type="ARBA" id="ARBA00022840"/>
    </source>
</evidence>
<dbReference type="PRINTS" id="PR00477">
    <property type="entry name" value="PHGLYCKINASE"/>
</dbReference>
<evidence type="ECO:0000256" key="8">
    <source>
        <dbReference type="RuleBase" id="RU000532"/>
    </source>
</evidence>
<dbReference type="Gene3D" id="3.40.50.1260">
    <property type="entry name" value="Phosphoglycerate kinase, N-terminal domain"/>
    <property type="match status" value="3"/>
</dbReference>
<dbReference type="GO" id="GO:0005829">
    <property type="term" value="C:cytosol"/>
    <property type="evidence" value="ECO:0007669"/>
    <property type="project" value="TreeGrafter"/>
</dbReference>
<dbReference type="STRING" id="1618545.US53_C0008G0010"/>
<dbReference type="AlphaFoldDB" id="A0A0G0JM31"/>
<protein>
    <recommendedName>
        <fullName evidence="2 8">Phosphoglycerate kinase</fullName>
        <ecNumber evidence="2 8">2.7.2.3</ecNumber>
    </recommendedName>
</protein>